<feature type="transmembrane region" description="Helical" evidence="7">
    <location>
        <begin position="256"/>
        <end position="275"/>
    </location>
</feature>
<name>A0ABW2HXY3_9ACTN</name>
<comment type="caution">
    <text evidence="8">The sequence shown here is derived from an EMBL/GenBank/DDBJ whole genome shotgun (WGS) entry which is preliminary data.</text>
</comment>
<evidence type="ECO:0000256" key="1">
    <source>
        <dbReference type="ARBA" id="ARBA00004141"/>
    </source>
</evidence>
<dbReference type="PANTHER" id="PTHR36838:SF3">
    <property type="entry name" value="TRANSPORTER AUXIN EFFLUX CARRIER EC FAMILY"/>
    <property type="match status" value="1"/>
</dbReference>
<protein>
    <submittedName>
        <fullName evidence="8">AEC family transporter</fullName>
    </submittedName>
</protein>
<evidence type="ECO:0000256" key="2">
    <source>
        <dbReference type="ARBA" id="ARBA00022448"/>
    </source>
</evidence>
<evidence type="ECO:0000256" key="7">
    <source>
        <dbReference type="SAM" id="Phobius"/>
    </source>
</evidence>
<evidence type="ECO:0000313" key="8">
    <source>
        <dbReference type="EMBL" id="MFC7276992.1"/>
    </source>
</evidence>
<dbReference type="Pfam" id="PF03547">
    <property type="entry name" value="Mem_trans"/>
    <property type="match status" value="1"/>
</dbReference>
<feature type="transmembrane region" description="Helical" evidence="7">
    <location>
        <begin position="125"/>
        <end position="145"/>
    </location>
</feature>
<feature type="transmembrane region" description="Helical" evidence="7">
    <location>
        <begin position="97"/>
        <end position="119"/>
    </location>
</feature>
<accession>A0ABW2HXY3</accession>
<keyword evidence="3" id="KW-1003">Cell membrane</keyword>
<sequence>MISALSGFALIGVIVAAGWAAKRWAGLPPNAEAAIGRLVYTVLNPCLLFTGVEAADLRVLFSEPLLVSATAACACFGLHLLCTRGRMPGRRTMGTRIMGALTAGYVNANYIGIPIATYVLGDAALVVPIIMLQLLIVTPIALALLEIAETGHASWRSTVTAPLRNPMIVAVLLGALFSVTGMRLPTVIAAPITTMGHAAVPVVLIAFGMSLSGRRVLAAGPDRIATIAAVLLKIAGMPAIAFLLAVVLGLSHERAYAVSVLAALPTAQNIFLYGQRFGVGLVLARDAIFLSTLLCAPALLLITLLTNL</sequence>
<keyword evidence="5 7" id="KW-1133">Transmembrane helix</keyword>
<dbReference type="EMBL" id="JBHTBJ010000018">
    <property type="protein sequence ID" value="MFC7276992.1"/>
    <property type="molecule type" value="Genomic_DNA"/>
</dbReference>
<dbReference type="InterPro" id="IPR004776">
    <property type="entry name" value="Mem_transp_PIN-like"/>
</dbReference>
<feature type="transmembrane region" description="Helical" evidence="7">
    <location>
        <begin position="287"/>
        <end position="306"/>
    </location>
</feature>
<feature type="transmembrane region" description="Helical" evidence="7">
    <location>
        <begin position="224"/>
        <end position="250"/>
    </location>
</feature>
<comment type="subcellular location">
    <subcellularLocation>
        <location evidence="1">Membrane</location>
        <topology evidence="1">Multi-pass membrane protein</topology>
    </subcellularLocation>
</comment>
<dbReference type="RefSeq" id="WP_378972000.1">
    <property type="nucleotide sequence ID" value="NZ_JBHTBJ010000018.1"/>
</dbReference>
<feature type="transmembrane region" description="Helical" evidence="7">
    <location>
        <begin position="188"/>
        <end position="212"/>
    </location>
</feature>
<dbReference type="Proteomes" id="UP001596548">
    <property type="component" value="Unassembled WGS sequence"/>
</dbReference>
<organism evidence="8 9">
    <name type="scientific">Paractinoplanes rhizophilus</name>
    <dbReference type="NCBI Taxonomy" id="1416877"/>
    <lineage>
        <taxon>Bacteria</taxon>
        <taxon>Bacillati</taxon>
        <taxon>Actinomycetota</taxon>
        <taxon>Actinomycetes</taxon>
        <taxon>Micromonosporales</taxon>
        <taxon>Micromonosporaceae</taxon>
        <taxon>Paractinoplanes</taxon>
    </lineage>
</organism>
<dbReference type="PANTHER" id="PTHR36838">
    <property type="entry name" value="AUXIN EFFLUX CARRIER FAMILY PROTEIN"/>
    <property type="match status" value="1"/>
</dbReference>
<evidence type="ECO:0000256" key="6">
    <source>
        <dbReference type="ARBA" id="ARBA00023136"/>
    </source>
</evidence>
<feature type="transmembrane region" description="Helical" evidence="7">
    <location>
        <begin position="65"/>
        <end position="85"/>
    </location>
</feature>
<keyword evidence="2" id="KW-0813">Transport</keyword>
<evidence type="ECO:0000256" key="5">
    <source>
        <dbReference type="ARBA" id="ARBA00022989"/>
    </source>
</evidence>
<proteinExistence type="predicted"/>
<keyword evidence="4 7" id="KW-0812">Transmembrane</keyword>
<evidence type="ECO:0000313" key="9">
    <source>
        <dbReference type="Proteomes" id="UP001596548"/>
    </source>
</evidence>
<feature type="transmembrane region" description="Helical" evidence="7">
    <location>
        <begin position="166"/>
        <end position="182"/>
    </location>
</feature>
<keyword evidence="9" id="KW-1185">Reference proteome</keyword>
<reference evidence="9" key="1">
    <citation type="journal article" date="2019" name="Int. J. Syst. Evol. Microbiol.">
        <title>The Global Catalogue of Microorganisms (GCM) 10K type strain sequencing project: providing services to taxonomists for standard genome sequencing and annotation.</title>
        <authorList>
            <consortium name="The Broad Institute Genomics Platform"/>
            <consortium name="The Broad Institute Genome Sequencing Center for Infectious Disease"/>
            <person name="Wu L."/>
            <person name="Ma J."/>
        </authorList>
    </citation>
    <scope>NUCLEOTIDE SEQUENCE [LARGE SCALE GENOMIC DNA]</scope>
    <source>
        <strain evidence="9">XZYJT-10</strain>
    </source>
</reference>
<gene>
    <name evidence="8" type="ORF">ACFQS1_23620</name>
</gene>
<keyword evidence="6 7" id="KW-0472">Membrane</keyword>
<evidence type="ECO:0000256" key="4">
    <source>
        <dbReference type="ARBA" id="ARBA00022692"/>
    </source>
</evidence>
<evidence type="ECO:0000256" key="3">
    <source>
        <dbReference type="ARBA" id="ARBA00022475"/>
    </source>
</evidence>